<reference evidence="3" key="1">
    <citation type="submission" date="2013-09" db="EMBL/GenBank/DDBJ databases">
        <title>Corchorus olitorius genome sequencing.</title>
        <authorList>
            <person name="Alam M."/>
            <person name="Haque M.S."/>
            <person name="Islam M.S."/>
            <person name="Emdad E.M."/>
            <person name="Islam M.M."/>
            <person name="Ahmed B."/>
            <person name="Halim A."/>
            <person name="Hossen Q.M.M."/>
            <person name="Hossain M.Z."/>
            <person name="Ahmed R."/>
            <person name="Khan M.M."/>
            <person name="Islam R."/>
            <person name="Rashid M.M."/>
            <person name="Khan S.A."/>
            <person name="Rahman M.S."/>
            <person name="Alam M."/>
            <person name="Yahiya A.S."/>
            <person name="Khan M.S."/>
            <person name="Azam M.S."/>
            <person name="Haque T."/>
            <person name="Lashkar M.Z.H."/>
            <person name="Akhand A.I."/>
            <person name="Morshed G."/>
            <person name="Roy S."/>
            <person name="Uddin K.S."/>
            <person name="Rabeya T."/>
            <person name="Hossain A.S."/>
            <person name="Chowdhury A."/>
            <person name="Snigdha A.R."/>
            <person name="Mortoza M.S."/>
            <person name="Matin S.A."/>
            <person name="Hoque S.M.E."/>
            <person name="Islam M.K."/>
            <person name="Roy D.K."/>
            <person name="Haider R."/>
            <person name="Moosa M.M."/>
            <person name="Elias S.M."/>
            <person name="Hasan A.M."/>
            <person name="Jahan S."/>
            <person name="Shafiuddin M."/>
            <person name="Mahmood N."/>
            <person name="Shommy N.S."/>
        </authorList>
    </citation>
    <scope>NUCLEOTIDE SEQUENCE [LARGE SCALE GENOMIC DNA]</scope>
    <source>
        <strain evidence="3">cv. O-4</strain>
    </source>
</reference>
<evidence type="ECO:0000313" key="2">
    <source>
        <dbReference type="EMBL" id="OMP13925.1"/>
    </source>
</evidence>
<protein>
    <submittedName>
        <fullName evidence="2">Uncharacterized protein</fullName>
    </submittedName>
</protein>
<gene>
    <name evidence="2" type="ORF">COLO4_00623</name>
</gene>
<dbReference type="Proteomes" id="UP000187203">
    <property type="component" value="Unassembled WGS sequence"/>
</dbReference>
<feature type="compositionally biased region" description="Basic and acidic residues" evidence="1">
    <location>
        <begin position="129"/>
        <end position="156"/>
    </location>
</feature>
<evidence type="ECO:0000256" key="1">
    <source>
        <dbReference type="SAM" id="MobiDB-lite"/>
    </source>
</evidence>
<name>A0A1R3L3K2_9ROSI</name>
<proteinExistence type="predicted"/>
<accession>A0A1R3L3K2</accession>
<keyword evidence="3" id="KW-1185">Reference proteome</keyword>
<dbReference type="AlphaFoldDB" id="A0A1R3L3K2"/>
<sequence>MRNQNPLTASGIGPRAQSECPQGEDAAQMGNAIVNLEPGLAPALAALPHHQAGLVVQLGKGPGDPHLHGEIRAGGITPEMSAVTFEAVLGLLPEVGLAIGADMQQAVRIGPARRLVQPMGRQGLRKGHDRYPRRMGCAHDRSRMPDAPKPDGKSYCEDREQSAERCARGHYLPSSDFLAGMKKGSPEAPLFKYVCCPLVFVVGRRRHRSLVRPTNEVGSEQITLVALERSKMI</sequence>
<dbReference type="EMBL" id="AWUE01002805">
    <property type="protein sequence ID" value="OMP13925.1"/>
    <property type="molecule type" value="Genomic_DNA"/>
</dbReference>
<feature type="region of interest" description="Disordered" evidence="1">
    <location>
        <begin position="121"/>
        <end position="156"/>
    </location>
</feature>
<feature type="region of interest" description="Disordered" evidence="1">
    <location>
        <begin position="1"/>
        <end position="24"/>
    </location>
</feature>
<organism evidence="2 3">
    <name type="scientific">Corchorus olitorius</name>
    <dbReference type="NCBI Taxonomy" id="93759"/>
    <lineage>
        <taxon>Eukaryota</taxon>
        <taxon>Viridiplantae</taxon>
        <taxon>Streptophyta</taxon>
        <taxon>Embryophyta</taxon>
        <taxon>Tracheophyta</taxon>
        <taxon>Spermatophyta</taxon>
        <taxon>Magnoliopsida</taxon>
        <taxon>eudicotyledons</taxon>
        <taxon>Gunneridae</taxon>
        <taxon>Pentapetalae</taxon>
        <taxon>rosids</taxon>
        <taxon>malvids</taxon>
        <taxon>Malvales</taxon>
        <taxon>Malvaceae</taxon>
        <taxon>Grewioideae</taxon>
        <taxon>Apeibeae</taxon>
        <taxon>Corchorus</taxon>
    </lineage>
</organism>
<comment type="caution">
    <text evidence="2">The sequence shown here is derived from an EMBL/GenBank/DDBJ whole genome shotgun (WGS) entry which is preliminary data.</text>
</comment>
<evidence type="ECO:0000313" key="3">
    <source>
        <dbReference type="Proteomes" id="UP000187203"/>
    </source>
</evidence>
<feature type="non-terminal residue" evidence="2">
    <location>
        <position position="233"/>
    </location>
</feature>